<feature type="region of interest" description="Disordered" evidence="2">
    <location>
        <begin position="242"/>
        <end position="270"/>
    </location>
</feature>
<reference evidence="4 5" key="1">
    <citation type="submission" date="2018-05" db="EMBL/GenBank/DDBJ databases">
        <authorList>
            <consortium name="IHU Genomes"/>
        </authorList>
    </citation>
    <scope>NUCLEOTIDE SEQUENCE [LARGE SCALE GENOMIC DNA]</scope>
    <source>
        <strain evidence="4 5">P7336</strain>
    </source>
</reference>
<dbReference type="Pfam" id="PF00823">
    <property type="entry name" value="PPE"/>
    <property type="match status" value="1"/>
</dbReference>
<dbReference type="GO" id="GO:0052572">
    <property type="term" value="P:response to host immune response"/>
    <property type="evidence" value="ECO:0007669"/>
    <property type="project" value="TreeGrafter"/>
</dbReference>
<dbReference type="Gene3D" id="1.20.1260.20">
    <property type="entry name" value="PPE superfamily"/>
    <property type="match status" value="1"/>
</dbReference>
<dbReference type="AlphaFoldDB" id="A0A375YW18"/>
<evidence type="ECO:0000256" key="2">
    <source>
        <dbReference type="SAM" id="MobiDB-lite"/>
    </source>
</evidence>
<evidence type="ECO:0000256" key="1">
    <source>
        <dbReference type="ARBA" id="ARBA00010652"/>
    </source>
</evidence>
<dbReference type="RefSeq" id="WP_244917416.1">
    <property type="nucleotide sequence ID" value="NZ_UEGW01000001.1"/>
</dbReference>
<sequence>MVFTPPFGVEYGAMPPELNTARLQAGAGEGPMLQAAAGWEAWAVALEAQAAELAAALAALSAAWTGMGSERGVSAVMPMVAWLETLALQAQKRAAQASAQAASYVTAATTTPQIPEIVENHITNAILNATNFLGVNTVPIAINEADYVRMWVQAANVMYAYLAETTANTMFEPIMPMTPIVIPGVGEAVLGASLGRTAAGMAGAVARDAVFTHVTGQATIESVGLNSGKGADLANMAATNAEGAASRGANEGVSQATQENQATQAPQQAMQQAMQVGSQVGSQAMQIPAQLGQLVASNPMQQLTQPMQQVASMFTQMGSMGSNDHGIQMGLLGASPLSNHPLVGGSGPASGAGLVRAASLPGMGGSSPRTPLMAKLIDRVDVPVAPAAVDAGAAAGASATAGAAPIGAGGAGPVGMAGQAPKTGGTKAALKAPAPLAQDLGEDEGDDW</sequence>
<proteinExistence type="inferred from homology"/>
<feature type="domain" description="PPE" evidence="3">
    <location>
        <begin position="11"/>
        <end position="168"/>
    </location>
</feature>
<feature type="compositionally biased region" description="Low complexity" evidence="2">
    <location>
        <begin position="261"/>
        <end position="270"/>
    </location>
</feature>
<feature type="region of interest" description="Disordered" evidence="2">
    <location>
        <begin position="407"/>
        <end position="448"/>
    </location>
</feature>
<dbReference type="Proteomes" id="UP000252015">
    <property type="component" value="Unassembled WGS sequence"/>
</dbReference>
<feature type="compositionally biased region" description="Low complexity" evidence="2">
    <location>
        <begin position="416"/>
        <end position="437"/>
    </location>
</feature>
<protein>
    <submittedName>
        <fullName evidence="4">PPE family protein PPE68 [Mycobacterium tuberculosis H37Rv]</fullName>
    </submittedName>
</protein>
<dbReference type="EMBL" id="UEGW01000001">
    <property type="protein sequence ID" value="SRX92890.1"/>
    <property type="molecule type" value="Genomic_DNA"/>
</dbReference>
<evidence type="ECO:0000313" key="4">
    <source>
        <dbReference type="EMBL" id="SRX92890.1"/>
    </source>
</evidence>
<keyword evidence="5" id="KW-1185">Reference proteome</keyword>
<comment type="similarity">
    <text evidence="1">Belongs to the mycobacterial PPE family.</text>
</comment>
<gene>
    <name evidence="4" type="ORF">MSP7336_01119</name>
</gene>
<accession>A0A375YW18</accession>
<dbReference type="SUPFAM" id="SSF140459">
    <property type="entry name" value="PE/PPE dimer-like"/>
    <property type="match status" value="1"/>
</dbReference>
<evidence type="ECO:0000313" key="5">
    <source>
        <dbReference type="Proteomes" id="UP000252015"/>
    </source>
</evidence>
<name>A0A375YW18_MYCSH</name>
<dbReference type="InterPro" id="IPR000030">
    <property type="entry name" value="PPE_dom"/>
</dbReference>
<dbReference type="PANTHER" id="PTHR46766">
    <property type="entry name" value="GLUTAMINE-RICH PROTEIN 2"/>
    <property type="match status" value="1"/>
</dbReference>
<organism evidence="4 5">
    <name type="scientific">Mycobacterium shimoidei</name>
    <dbReference type="NCBI Taxonomy" id="29313"/>
    <lineage>
        <taxon>Bacteria</taxon>
        <taxon>Bacillati</taxon>
        <taxon>Actinomycetota</taxon>
        <taxon>Actinomycetes</taxon>
        <taxon>Mycobacteriales</taxon>
        <taxon>Mycobacteriaceae</taxon>
        <taxon>Mycobacterium</taxon>
    </lineage>
</organism>
<dbReference type="InterPro" id="IPR038332">
    <property type="entry name" value="PPE_sf"/>
</dbReference>
<evidence type="ECO:0000259" key="3">
    <source>
        <dbReference type="Pfam" id="PF00823"/>
    </source>
</evidence>
<dbReference type="STRING" id="29313.BHQ16_00530"/>
<dbReference type="PANTHER" id="PTHR46766:SF1">
    <property type="entry name" value="GLUTAMINE-RICH PROTEIN 2"/>
    <property type="match status" value="1"/>
</dbReference>